<evidence type="ECO:0000313" key="2">
    <source>
        <dbReference type="Proteomes" id="UP000255326"/>
    </source>
</evidence>
<reference evidence="1 2" key="1">
    <citation type="submission" date="2018-07" db="EMBL/GenBank/DDBJ databases">
        <title>Genomic Encyclopedia of Type Strains, Phase IV (KMG-IV): sequencing the most valuable type-strain genomes for metagenomic binning, comparative biology and taxonomic classification.</title>
        <authorList>
            <person name="Goeker M."/>
        </authorList>
    </citation>
    <scope>NUCLEOTIDE SEQUENCE [LARGE SCALE GENOMIC DNA]</scope>
    <source>
        <strain evidence="1 2">DSM 25281</strain>
    </source>
</reference>
<accession>A0A370GB23</accession>
<gene>
    <name evidence="1" type="ORF">DFR59_11150</name>
</gene>
<evidence type="ECO:0000313" key="1">
    <source>
        <dbReference type="EMBL" id="RDI40907.1"/>
    </source>
</evidence>
<proteinExistence type="predicted"/>
<sequence length="149" mass="17330">MKEKNLSDLPSPSNRTIIRSLLIEQFSIEHRTIEFRRNVCEINKGFDPKDIIVAILPSGAVQILFIDLVRKTAKQYAELIESFLSDERFHGQKIYIRFLSYTNARKKTLFKVLQETPVTTLVSLNQSRLKIGGKCYDLLYYFDNTEPLL</sequence>
<dbReference type="EMBL" id="QQAY01000011">
    <property type="protein sequence ID" value="RDI40907.1"/>
    <property type="molecule type" value="Genomic_DNA"/>
</dbReference>
<dbReference type="AlphaFoldDB" id="A0A370GB23"/>
<dbReference type="Proteomes" id="UP000255326">
    <property type="component" value="Unassembled WGS sequence"/>
</dbReference>
<keyword evidence="2" id="KW-1185">Reference proteome</keyword>
<comment type="caution">
    <text evidence="1">The sequence shown here is derived from an EMBL/GenBank/DDBJ whole genome shotgun (WGS) entry which is preliminary data.</text>
</comment>
<organism evidence="1 2">
    <name type="scientific">Falsibacillus pallidus</name>
    <dbReference type="NCBI Taxonomy" id="493781"/>
    <lineage>
        <taxon>Bacteria</taxon>
        <taxon>Bacillati</taxon>
        <taxon>Bacillota</taxon>
        <taxon>Bacilli</taxon>
        <taxon>Bacillales</taxon>
        <taxon>Bacillaceae</taxon>
        <taxon>Falsibacillus</taxon>
    </lineage>
</organism>
<protein>
    <submittedName>
        <fullName evidence="1">Uncharacterized protein</fullName>
    </submittedName>
</protein>
<name>A0A370GB23_9BACI</name>